<feature type="transmembrane region" description="Helical" evidence="5">
    <location>
        <begin position="74"/>
        <end position="95"/>
    </location>
</feature>
<dbReference type="Proteomes" id="UP001515480">
    <property type="component" value="Unassembled WGS sequence"/>
</dbReference>
<sequence length="275" mass="31107">MPSAQCGQSVPFMTTSAQDTELEIMLLVLRYAGAFFALWVVLAVLSRLVFLRFLPKSQDPRENSPLCVAQHLGACVKCLFVVPVSNYVLYLMYFGGSWSDDALIRKAAIGASAAGTIFVSFEVADVFVLLINRKLTAENIIHHSVHILISCLIRLNCEFTPEAILTTAFLTAQETSSIFLNVYLLLRRRGMDNHLLMKGAFACFALCFYIWRLGIGTYCTYFYLTHTSSLPHYMPNWQVVLMSSGLLIGNVLQWYWGAFVIRKRLTQQLYAKRQD</sequence>
<evidence type="ECO:0000256" key="3">
    <source>
        <dbReference type="ARBA" id="ARBA00022989"/>
    </source>
</evidence>
<dbReference type="InterPro" id="IPR050846">
    <property type="entry name" value="TLCD"/>
</dbReference>
<comment type="caution">
    <text evidence="7">The sequence shown here is derived from an EMBL/GenBank/DDBJ whole genome shotgun (WGS) entry which is preliminary data.</text>
</comment>
<dbReference type="PANTHER" id="PTHR13439">
    <property type="entry name" value="CT120 PROTEIN"/>
    <property type="match status" value="1"/>
</dbReference>
<evidence type="ECO:0000256" key="1">
    <source>
        <dbReference type="ARBA" id="ARBA00004141"/>
    </source>
</evidence>
<proteinExistence type="predicted"/>
<feature type="transmembrane region" description="Helical" evidence="5">
    <location>
        <begin position="195"/>
        <end position="224"/>
    </location>
</feature>
<feature type="transmembrane region" description="Helical" evidence="5">
    <location>
        <begin position="31"/>
        <end position="54"/>
    </location>
</feature>
<evidence type="ECO:0000256" key="4">
    <source>
        <dbReference type="ARBA" id="ARBA00023136"/>
    </source>
</evidence>
<accession>A0AB34JG28</accession>
<evidence type="ECO:0000256" key="2">
    <source>
        <dbReference type="ARBA" id="ARBA00022692"/>
    </source>
</evidence>
<keyword evidence="8" id="KW-1185">Reference proteome</keyword>
<dbReference type="InterPro" id="IPR006634">
    <property type="entry name" value="TLC-dom"/>
</dbReference>
<evidence type="ECO:0000313" key="7">
    <source>
        <dbReference type="EMBL" id="KAL1519712.1"/>
    </source>
</evidence>
<feature type="transmembrane region" description="Helical" evidence="5">
    <location>
        <begin position="107"/>
        <end position="131"/>
    </location>
</feature>
<dbReference type="Pfam" id="PF03798">
    <property type="entry name" value="TRAM_LAG1_CLN8"/>
    <property type="match status" value="1"/>
</dbReference>
<organism evidence="7 8">
    <name type="scientific">Prymnesium parvum</name>
    <name type="common">Toxic golden alga</name>
    <dbReference type="NCBI Taxonomy" id="97485"/>
    <lineage>
        <taxon>Eukaryota</taxon>
        <taxon>Haptista</taxon>
        <taxon>Haptophyta</taxon>
        <taxon>Prymnesiophyceae</taxon>
        <taxon>Prymnesiales</taxon>
        <taxon>Prymnesiaceae</taxon>
        <taxon>Prymnesium</taxon>
    </lineage>
</organism>
<evidence type="ECO:0000256" key="5">
    <source>
        <dbReference type="SAM" id="Phobius"/>
    </source>
</evidence>
<evidence type="ECO:0000259" key="6">
    <source>
        <dbReference type="Pfam" id="PF03798"/>
    </source>
</evidence>
<name>A0AB34JG28_PRYPA</name>
<reference evidence="7 8" key="1">
    <citation type="journal article" date="2024" name="Science">
        <title>Giant polyketide synthase enzymes in the biosynthesis of giant marine polyether toxins.</title>
        <authorList>
            <person name="Fallon T.R."/>
            <person name="Shende V.V."/>
            <person name="Wierzbicki I.H."/>
            <person name="Pendleton A.L."/>
            <person name="Watervoot N.F."/>
            <person name="Auber R.P."/>
            <person name="Gonzalez D.J."/>
            <person name="Wisecaver J.H."/>
            <person name="Moore B.S."/>
        </authorList>
    </citation>
    <scope>NUCLEOTIDE SEQUENCE [LARGE SCALE GENOMIC DNA]</scope>
    <source>
        <strain evidence="7 8">12B1</strain>
    </source>
</reference>
<dbReference type="AlphaFoldDB" id="A0AB34JG28"/>
<keyword evidence="4 5" id="KW-0472">Membrane</keyword>
<feature type="domain" description="TLC" evidence="6">
    <location>
        <begin position="75"/>
        <end position="262"/>
    </location>
</feature>
<dbReference type="EMBL" id="JBGBPQ010000009">
    <property type="protein sequence ID" value="KAL1519712.1"/>
    <property type="molecule type" value="Genomic_DNA"/>
</dbReference>
<dbReference type="GO" id="GO:0016020">
    <property type="term" value="C:membrane"/>
    <property type="evidence" value="ECO:0007669"/>
    <property type="project" value="UniProtKB-SubCell"/>
</dbReference>
<keyword evidence="2 5" id="KW-0812">Transmembrane</keyword>
<protein>
    <recommendedName>
        <fullName evidence="6">TLC domain-containing protein</fullName>
    </recommendedName>
</protein>
<gene>
    <name evidence="7" type="ORF">AB1Y20_023222</name>
</gene>
<keyword evidence="3 5" id="KW-1133">Transmembrane helix</keyword>
<dbReference type="GO" id="GO:0055088">
    <property type="term" value="P:lipid homeostasis"/>
    <property type="evidence" value="ECO:0007669"/>
    <property type="project" value="TreeGrafter"/>
</dbReference>
<feature type="transmembrane region" description="Helical" evidence="5">
    <location>
        <begin position="236"/>
        <end position="256"/>
    </location>
</feature>
<evidence type="ECO:0000313" key="8">
    <source>
        <dbReference type="Proteomes" id="UP001515480"/>
    </source>
</evidence>
<comment type="subcellular location">
    <subcellularLocation>
        <location evidence="1">Membrane</location>
        <topology evidence="1">Multi-pass membrane protein</topology>
    </subcellularLocation>
</comment>